<feature type="region of interest" description="Disordered" evidence="1">
    <location>
        <begin position="1"/>
        <end position="70"/>
    </location>
</feature>
<reference evidence="3" key="1">
    <citation type="journal article" date="2019" name="Int. J. Syst. Evol. Microbiol.">
        <title>The Global Catalogue of Microorganisms (GCM) 10K type strain sequencing project: providing services to taxonomists for standard genome sequencing and annotation.</title>
        <authorList>
            <consortium name="The Broad Institute Genomics Platform"/>
            <consortium name="The Broad Institute Genome Sequencing Center for Infectious Disease"/>
            <person name="Wu L."/>
            <person name="Ma J."/>
        </authorList>
    </citation>
    <scope>NUCLEOTIDE SEQUENCE [LARGE SCALE GENOMIC DNA]</scope>
    <source>
        <strain evidence="3">KCTC 42964</strain>
    </source>
</reference>
<protein>
    <recommendedName>
        <fullName evidence="4">Anti-sigma factor NepR domain-containing protein</fullName>
    </recommendedName>
</protein>
<evidence type="ECO:0000313" key="3">
    <source>
        <dbReference type="Proteomes" id="UP001595528"/>
    </source>
</evidence>
<sequence>MTQQNGKTKDRTVRSPAAADDGLREVTAAGTQRWDARTEDAMMGGAAPDGSGAGEDAAGSGAMPGFEQPGEELYALLPDLGRRVAEEEVPDELHRLAMTLGSRGGKA</sequence>
<dbReference type="Proteomes" id="UP001595528">
    <property type="component" value="Unassembled WGS sequence"/>
</dbReference>
<evidence type="ECO:0000313" key="2">
    <source>
        <dbReference type="EMBL" id="MFC3228449.1"/>
    </source>
</evidence>
<name>A0ABV7L1V1_9PROT</name>
<accession>A0ABV7L1V1</accession>
<evidence type="ECO:0008006" key="4">
    <source>
        <dbReference type="Google" id="ProtNLM"/>
    </source>
</evidence>
<dbReference type="RefSeq" id="WP_379901569.1">
    <property type="nucleotide sequence ID" value="NZ_JBHRTR010000028.1"/>
</dbReference>
<gene>
    <name evidence="2" type="ORF">ACFOGJ_14490</name>
</gene>
<comment type="caution">
    <text evidence="2">The sequence shown here is derived from an EMBL/GenBank/DDBJ whole genome shotgun (WGS) entry which is preliminary data.</text>
</comment>
<evidence type="ECO:0000256" key="1">
    <source>
        <dbReference type="SAM" id="MobiDB-lite"/>
    </source>
</evidence>
<feature type="compositionally biased region" description="Low complexity" evidence="1">
    <location>
        <begin position="41"/>
        <end position="63"/>
    </location>
</feature>
<organism evidence="2 3">
    <name type="scientific">Marinibaculum pumilum</name>
    <dbReference type="NCBI Taxonomy" id="1766165"/>
    <lineage>
        <taxon>Bacteria</taxon>
        <taxon>Pseudomonadati</taxon>
        <taxon>Pseudomonadota</taxon>
        <taxon>Alphaproteobacteria</taxon>
        <taxon>Rhodospirillales</taxon>
        <taxon>Rhodospirillaceae</taxon>
        <taxon>Marinibaculum</taxon>
    </lineage>
</organism>
<proteinExistence type="predicted"/>
<dbReference type="EMBL" id="JBHRTR010000028">
    <property type="protein sequence ID" value="MFC3228449.1"/>
    <property type="molecule type" value="Genomic_DNA"/>
</dbReference>
<keyword evidence="3" id="KW-1185">Reference proteome</keyword>